<evidence type="ECO:0000313" key="2">
    <source>
        <dbReference type="EMBL" id="SVE64703.1"/>
    </source>
</evidence>
<dbReference type="PANTHER" id="PTHR43245">
    <property type="entry name" value="BIFUNCTIONAL POLYMYXIN RESISTANCE PROTEIN ARNA"/>
    <property type="match status" value="1"/>
</dbReference>
<organism evidence="2">
    <name type="scientific">marine metagenome</name>
    <dbReference type="NCBI Taxonomy" id="408172"/>
    <lineage>
        <taxon>unclassified sequences</taxon>
        <taxon>metagenomes</taxon>
        <taxon>ecological metagenomes</taxon>
    </lineage>
</organism>
<dbReference type="SUPFAM" id="SSF51735">
    <property type="entry name" value="NAD(P)-binding Rossmann-fold domains"/>
    <property type="match status" value="1"/>
</dbReference>
<accession>A0A383F7S0</accession>
<dbReference type="Gene3D" id="3.40.50.720">
    <property type="entry name" value="NAD(P)-binding Rossmann-like Domain"/>
    <property type="match status" value="1"/>
</dbReference>
<dbReference type="InterPro" id="IPR001509">
    <property type="entry name" value="Epimerase_deHydtase"/>
</dbReference>
<sequence length="190" mass="21652">MIKKNKALIFGGSGFLGGHLCDLLYEKGFNVTVYDLKKNRENKNIKFIKGSIEDVKEIAKHVKKYDYIFNFAGVSDIEKANLNPIKAINQNVIGTVNILEQIKNQKTLKRFIFSSSIYALSTQGGFYSSTKRSCENIIEDYANKYGLKFTILRYGSIYGSRSNSFNALHNFVYQGLRFKKIERDGKGDEI</sequence>
<dbReference type="Pfam" id="PF01370">
    <property type="entry name" value="Epimerase"/>
    <property type="match status" value="1"/>
</dbReference>
<protein>
    <recommendedName>
        <fullName evidence="1">NAD-dependent epimerase/dehydratase domain-containing protein</fullName>
    </recommendedName>
</protein>
<reference evidence="2" key="1">
    <citation type="submission" date="2018-05" db="EMBL/GenBank/DDBJ databases">
        <authorList>
            <person name="Lanie J.A."/>
            <person name="Ng W.-L."/>
            <person name="Kazmierczak K.M."/>
            <person name="Andrzejewski T.M."/>
            <person name="Davidsen T.M."/>
            <person name="Wayne K.J."/>
            <person name="Tettelin H."/>
            <person name="Glass J.I."/>
            <person name="Rusch D."/>
            <person name="Podicherti R."/>
            <person name="Tsui H.-C.T."/>
            <person name="Winkler M.E."/>
        </authorList>
    </citation>
    <scope>NUCLEOTIDE SEQUENCE</scope>
</reference>
<dbReference type="InterPro" id="IPR036291">
    <property type="entry name" value="NAD(P)-bd_dom_sf"/>
</dbReference>
<dbReference type="AlphaFoldDB" id="A0A383F7S0"/>
<feature type="non-terminal residue" evidence="2">
    <location>
        <position position="190"/>
    </location>
</feature>
<proteinExistence type="predicted"/>
<dbReference type="InterPro" id="IPR050177">
    <property type="entry name" value="Lipid_A_modif_metabolic_enz"/>
</dbReference>
<name>A0A383F7S0_9ZZZZ</name>
<dbReference type="EMBL" id="UINC01231946">
    <property type="protein sequence ID" value="SVE64703.1"/>
    <property type="molecule type" value="Genomic_DNA"/>
</dbReference>
<dbReference type="PANTHER" id="PTHR43245:SF56">
    <property type="entry name" value="BIFUNCTIONAL DTDP-4-DEHYDRORHAMNOSE 3,5-EPIMERASE_DTDP-4-DEHYDRORHAMNOSE REDUCTASE"/>
    <property type="match status" value="1"/>
</dbReference>
<feature type="domain" description="NAD-dependent epimerase/dehydratase" evidence="1">
    <location>
        <begin position="7"/>
        <end position="163"/>
    </location>
</feature>
<gene>
    <name evidence="2" type="ORF">METZ01_LOCUS517557</name>
</gene>
<evidence type="ECO:0000259" key="1">
    <source>
        <dbReference type="Pfam" id="PF01370"/>
    </source>
</evidence>